<evidence type="ECO:0000313" key="3">
    <source>
        <dbReference type="EMBL" id="OBZ71901.1"/>
    </source>
</evidence>
<dbReference type="AlphaFoldDB" id="A0A1C7M4R4"/>
<protein>
    <submittedName>
        <fullName evidence="3">V-type ATPase assembly factor PKR1</fullName>
    </submittedName>
</protein>
<feature type="transmembrane region" description="Helical" evidence="2">
    <location>
        <begin position="30"/>
        <end position="51"/>
    </location>
</feature>
<feature type="compositionally biased region" description="Basic and acidic residues" evidence="1">
    <location>
        <begin position="102"/>
        <end position="114"/>
    </location>
</feature>
<dbReference type="GO" id="GO:0005789">
    <property type="term" value="C:endoplasmic reticulum membrane"/>
    <property type="evidence" value="ECO:0007669"/>
    <property type="project" value="TreeGrafter"/>
</dbReference>
<dbReference type="PANTHER" id="PTHR28251">
    <property type="entry name" value="V-TYPE ATPASE ASSEMBLY FACTOR PKR1"/>
    <property type="match status" value="1"/>
</dbReference>
<dbReference type="STRING" id="5627.A0A1C7M4R4"/>
<comment type="caution">
    <text evidence="3">The sequence shown here is derived from an EMBL/GenBank/DDBJ whole genome shotgun (WGS) entry which is preliminary data.</text>
</comment>
<dbReference type="OMA" id="VIECCLW"/>
<dbReference type="OrthoDB" id="9626941at2759"/>
<dbReference type="Pfam" id="PF08636">
    <property type="entry name" value="Pkr1"/>
    <property type="match status" value="1"/>
</dbReference>
<proteinExistence type="predicted"/>
<sequence length="114" mass="12551">MDTATSSPPASPAPLWATILEPGSSLHPTLLLLLDGAFALLLFVFIGLLFLTRGNVHLIALVVIECCLWASVKWFVHELQQVQTDEAQKDVRKDSPTVVENEESRSASSKHKEE</sequence>
<dbReference type="InterPro" id="IPR013945">
    <property type="entry name" value="Pkr1"/>
</dbReference>
<evidence type="ECO:0000256" key="1">
    <source>
        <dbReference type="SAM" id="MobiDB-lite"/>
    </source>
</evidence>
<reference evidence="3 4" key="1">
    <citation type="submission" date="2016-03" db="EMBL/GenBank/DDBJ databases">
        <title>Whole genome sequencing of Grifola frondosa 9006-11.</title>
        <authorList>
            <person name="Min B."/>
            <person name="Park H."/>
            <person name="Kim J.-G."/>
            <person name="Cho H."/>
            <person name="Oh Y.-L."/>
            <person name="Kong W.-S."/>
            <person name="Choi I.-G."/>
        </authorList>
    </citation>
    <scope>NUCLEOTIDE SEQUENCE [LARGE SCALE GENOMIC DNA]</scope>
    <source>
        <strain evidence="3 4">9006-11</strain>
    </source>
</reference>
<keyword evidence="2" id="KW-1133">Transmembrane helix</keyword>
<dbReference type="EMBL" id="LUGG01000010">
    <property type="protein sequence ID" value="OBZ71901.1"/>
    <property type="molecule type" value="Genomic_DNA"/>
</dbReference>
<feature type="compositionally biased region" description="Basic and acidic residues" evidence="1">
    <location>
        <begin position="86"/>
        <end position="95"/>
    </location>
</feature>
<dbReference type="Proteomes" id="UP000092993">
    <property type="component" value="Unassembled WGS sequence"/>
</dbReference>
<evidence type="ECO:0000313" key="4">
    <source>
        <dbReference type="Proteomes" id="UP000092993"/>
    </source>
</evidence>
<accession>A0A1C7M4R4</accession>
<dbReference type="PANTHER" id="PTHR28251:SF1">
    <property type="entry name" value="V-TYPE ATPASE ASSEMBLY FACTOR PKR1"/>
    <property type="match status" value="1"/>
</dbReference>
<evidence type="ECO:0000256" key="2">
    <source>
        <dbReference type="SAM" id="Phobius"/>
    </source>
</evidence>
<name>A0A1C7M4R4_GRIFR</name>
<dbReference type="GO" id="GO:0070072">
    <property type="term" value="P:vacuolar proton-transporting V-type ATPase complex assembly"/>
    <property type="evidence" value="ECO:0007669"/>
    <property type="project" value="InterPro"/>
</dbReference>
<keyword evidence="2" id="KW-0472">Membrane</keyword>
<organism evidence="3 4">
    <name type="scientific">Grifola frondosa</name>
    <name type="common">Maitake</name>
    <name type="synonym">Polyporus frondosus</name>
    <dbReference type="NCBI Taxonomy" id="5627"/>
    <lineage>
        <taxon>Eukaryota</taxon>
        <taxon>Fungi</taxon>
        <taxon>Dikarya</taxon>
        <taxon>Basidiomycota</taxon>
        <taxon>Agaricomycotina</taxon>
        <taxon>Agaricomycetes</taxon>
        <taxon>Polyporales</taxon>
        <taxon>Grifolaceae</taxon>
        <taxon>Grifola</taxon>
    </lineage>
</organism>
<keyword evidence="4" id="KW-1185">Reference proteome</keyword>
<keyword evidence="2" id="KW-0812">Transmembrane</keyword>
<feature type="region of interest" description="Disordered" evidence="1">
    <location>
        <begin position="84"/>
        <end position="114"/>
    </location>
</feature>
<gene>
    <name evidence="3" type="primary">PKR1</name>
    <name evidence="3" type="ORF">A0H81_08240</name>
</gene>